<feature type="chain" id="PRO_5020695622" description="Lipoprotein" evidence="1">
    <location>
        <begin position="27"/>
        <end position="53"/>
    </location>
</feature>
<keyword evidence="1" id="KW-0732">Signal</keyword>
<evidence type="ECO:0000313" key="2">
    <source>
        <dbReference type="EMBL" id="TCK09536.1"/>
    </source>
</evidence>
<gene>
    <name evidence="2" type="ORF">CLV83_1646</name>
</gene>
<organism evidence="2 3">
    <name type="scientific">Marinobacterium mangrovicola</name>
    <dbReference type="NCBI Taxonomy" id="1476959"/>
    <lineage>
        <taxon>Bacteria</taxon>
        <taxon>Pseudomonadati</taxon>
        <taxon>Pseudomonadota</taxon>
        <taxon>Gammaproteobacteria</taxon>
        <taxon>Oceanospirillales</taxon>
        <taxon>Oceanospirillaceae</taxon>
        <taxon>Marinobacterium</taxon>
    </lineage>
</organism>
<reference evidence="2 3" key="1">
    <citation type="submission" date="2019-03" db="EMBL/GenBank/DDBJ databases">
        <title>Genomic Encyclopedia of Archaeal and Bacterial Type Strains, Phase II (KMG-II): from individual species to whole genera.</title>
        <authorList>
            <person name="Goeker M."/>
        </authorList>
    </citation>
    <scope>NUCLEOTIDE SEQUENCE [LARGE SCALE GENOMIC DNA]</scope>
    <source>
        <strain evidence="2 3">DSM 27697</strain>
    </source>
</reference>
<name>A0A4V2PEK9_9GAMM</name>
<dbReference type="PROSITE" id="PS51257">
    <property type="entry name" value="PROKAR_LIPOPROTEIN"/>
    <property type="match status" value="1"/>
</dbReference>
<accession>A0A4V2PEK9</accession>
<sequence length="53" mass="5660">MKRIKAFSIAACVSGLFMFISGCVMDKNEYASVADQQAAPPTSSQVDSPVLTF</sequence>
<protein>
    <recommendedName>
        <fullName evidence="4">Lipoprotein</fullName>
    </recommendedName>
</protein>
<evidence type="ECO:0000313" key="3">
    <source>
        <dbReference type="Proteomes" id="UP000294546"/>
    </source>
</evidence>
<comment type="caution">
    <text evidence="2">The sequence shown here is derived from an EMBL/GenBank/DDBJ whole genome shotgun (WGS) entry which is preliminary data.</text>
</comment>
<feature type="signal peptide" evidence="1">
    <location>
        <begin position="1"/>
        <end position="26"/>
    </location>
</feature>
<dbReference type="AlphaFoldDB" id="A0A4V2PEK9"/>
<evidence type="ECO:0000256" key="1">
    <source>
        <dbReference type="SAM" id="SignalP"/>
    </source>
</evidence>
<dbReference type="Proteomes" id="UP000294546">
    <property type="component" value="Unassembled WGS sequence"/>
</dbReference>
<keyword evidence="3" id="KW-1185">Reference proteome</keyword>
<dbReference type="EMBL" id="SMFU01000007">
    <property type="protein sequence ID" value="TCK09536.1"/>
    <property type="molecule type" value="Genomic_DNA"/>
</dbReference>
<proteinExistence type="predicted"/>
<evidence type="ECO:0008006" key="4">
    <source>
        <dbReference type="Google" id="ProtNLM"/>
    </source>
</evidence>